<evidence type="ECO:0000313" key="11">
    <source>
        <dbReference type="EMBL" id="KZS38456.1"/>
    </source>
</evidence>
<evidence type="ECO:0000313" key="12">
    <source>
        <dbReference type="Proteomes" id="UP000076715"/>
    </source>
</evidence>
<evidence type="ECO:0000256" key="5">
    <source>
        <dbReference type="ARBA" id="ARBA00022898"/>
    </source>
</evidence>
<evidence type="ECO:0000256" key="2">
    <source>
        <dbReference type="ARBA" id="ARBA00009236"/>
    </source>
</evidence>
<dbReference type="InterPro" id="IPR015421">
    <property type="entry name" value="PyrdxlP-dep_Trfase_major"/>
</dbReference>
<evidence type="ECO:0000256" key="4">
    <source>
        <dbReference type="ARBA" id="ARBA00022679"/>
    </source>
</evidence>
<evidence type="ECO:0000256" key="8">
    <source>
        <dbReference type="RuleBase" id="RU004075"/>
    </source>
</evidence>
<dbReference type="CDD" id="cd06451">
    <property type="entry name" value="AGAT_like"/>
    <property type="match status" value="1"/>
</dbReference>
<dbReference type="AlphaFoldDB" id="A0A162X6T9"/>
<keyword evidence="3 11" id="KW-0032">Aminotransferase</keyword>
<evidence type="ECO:0000256" key="9">
    <source>
        <dbReference type="RuleBase" id="RU004504"/>
    </source>
</evidence>
<evidence type="ECO:0000256" key="6">
    <source>
        <dbReference type="PIRSR" id="PIRSR000524-1"/>
    </source>
</evidence>
<dbReference type="InterPro" id="IPR015424">
    <property type="entry name" value="PyrdxlP-dep_Trfase"/>
</dbReference>
<dbReference type="OrthoDB" id="389074at2"/>
<dbReference type="SUPFAM" id="SSF53383">
    <property type="entry name" value="PLP-dependent transferases"/>
    <property type="match status" value="1"/>
</dbReference>
<dbReference type="Gene3D" id="3.90.1150.10">
    <property type="entry name" value="Aspartate Aminotransferase, domain 1"/>
    <property type="match status" value="1"/>
</dbReference>
<accession>A0A162X6T9</accession>
<dbReference type="InterPro" id="IPR024169">
    <property type="entry name" value="SP_NH2Trfase/AEP_transaminase"/>
</dbReference>
<proteinExistence type="inferred from homology"/>
<comment type="similarity">
    <text evidence="2 8">Belongs to the class-V pyridoxal-phosphate-dependent aminotransferase family.</text>
</comment>
<feature type="binding site" evidence="6">
    <location>
        <position position="345"/>
    </location>
    <ligand>
        <name>substrate</name>
    </ligand>
</feature>
<evidence type="ECO:0000256" key="7">
    <source>
        <dbReference type="PIRSR" id="PIRSR000524-50"/>
    </source>
</evidence>
<evidence type="ECO:0000256" key="3">
    <source>
        <dbReference type="ARBA" id="ARBA00022576"/>
    </source>
</evidence>
<comment type="cofactor">
    <cofactor evidence="1 7 9">
        <name>pyridoxal 5'-phosphate</name>
        <dbReference type="ChEBI" id="CHEBI:597326"/>
    </cofactor>
</comment>
<name>A0A162X6T9_9FLAO</name>
<dbReference type="InterPro" id="IPR020578">
    <property type="entry name" value="Aminotrans_V_PyrdxlP_BS"/>
</dbReference>
<dbReference type="PANTHER" id="PTHR21152:SF40">
    <property type="entry name" value="ALANINE--GLYOXYLATE AMINOTRANSFERASE"/>
    <property type="match status" value="1"/>
</dbReference>
<evidence type="ECO:0000256" key="1">
    <source>
        <dbReference type="ARBA" id="ARBA00001933"/>
    </source>
</evidence>
<feature type="modified residue" description="N6-(pyridoxal phosphate)lysine" evidence="7">
    <location>
        <position position="197"/>
    </location>
</feature>
<dbReference type="FunFam" id="3.40.640.10:FF:000027">
    <property type="entry name" value="Serine--pyruvate aminotransferase, mitochondrial"/>
    <property type="match status" value="1"/>
</dbReference>
<dbReference type="PROSITE" id="PS00595">
    <property type="entry name" value="AA_TRANSFER_CLASS_5"/>
    <property type="match status" value="1"/>
</dbReference>
<dbReference type="Proteomes" id="UP000076715">
    <property type="component" value="Unassembled WGS sequence"/>
</dbReference>
<keyword evidence="12" id="KW-1185">Reference proteome</keyword>
<dbReference type="GO" id="GO:0004760">
    <property type="term" value="F:L-serine-pyruvate transaminase activity"/>
    <property type="evidence" value="ECO:0007669"/>
    <property type="project" value="TreeGrafter"/>
</dbReference>
<dbReference type="EMBL" id="LQRT01000058">
    <property type="protein sequence ID" value="KZS38456.1"/>
    <property type="molecule type" value="Genomic_DNA"/>
</dbReference>
<keyword evidence="4 11" id="KW-0808">Transferase</keyword>
<dbReference type="InterPro" id="IPR000192">
    <property type="entry name" value="Aminotrans_V_dom"/>
</dbReference>
<sequence>MYKELNTSNRILMGPGPSDAHPRVLKAMSTPLIGHLDPEFVTIMDEVKSMVQETFITKNHLTFVVSAPGSAGMETCLVNLLEPGDEVIIGINGVFGGRMADIAERCGAKVHKVVVPWGTIISTNDIKKALDICPKPKLVALVHAETSTGALQPLKEISNLVHNAGALLMVDAVTSYCGVELKVDDWDIDAIYTGTQKNLSAPPGLSPVSFSDRAVKVLENRKTKVQSWFLDLSLVKNYWGGAKRAYHHTAPVSSVYALRESLRIVLEEGIEERWERHQKVHQVLKTKLENLGFEYLVEEQYRLPNLNSVFLPEGNDEALLRSILLNKYNIEVGGGLGDFAGKIWRIGIMGESCTLNHVNMLISALEDMKEFKR</sequence>
<dbReference type="InterPro" id="IPR015422">
    <property type="entry name" value="PyrdxlP-dep_Trfase_small"/>
</dbReference>
<organism evidence="11 12">
    <name type="scientific">Aquimarina aggregata</name>
    <dbReference type="NCBI Taxonomy" id="1642818"/>
    <lineage>
        <taxon>Bacteria</taxon>
        <taxon>Pseudomonadati</taxon>
        <taxon>Bacteroidota</taxon>
        <taxon>Flavobacteriia</taxon>
        <taxon>Flavobacteriales</taxon>
        <taxon>Flavobacteriaceae</taxon>
        <taxon>Aquimarina</taxon>
    </lineage>
</organism>
<protein>
    <submittedName>
        <fullName evidence="11">Alanine--glyoxylate aminotransferase</fullName>
    </submittedName>
</protein>
<reference evidence="11 12" key="1">
    <citation type="submission" date="2016-01" db="EMBL/GenBank/DDBJ databases">
        <title>The draft genome sequence of Aquimarina sp. RZW4-3-2.</title>
        <authorList>
            <person name="Wang Y."/>
        </authorList>
    </citation>
    <scope>NUCLEOTIDE SEQUENCE [LARGE SCALE GENOMIC DNA]</scope>
    <source>
        <strain evidence="11 12">RZW4-3-2</strain>
    </source>
</reference>
<dbReference type="Pfam" id="PF00266">
    <property type="entry name" value="Aminotran_5"/>
    <property type="match status" value="1"/>
</dbReference>
<dbReference type="PIRSF" id="PIRSF000524">
    <property type="entry name" value="SPT"/>
    <property type="match status" value="1"/>
</dbReference>
<dbReference type="PANTHER" id="PTHR21152">
    <property type="entry name" value="AMINOTRANSFERASE CLASS V"/>
    <property type="match status" value="1"/>
</dbReference>
<evidence type="ECO:0000259" key="10">
    <source>
        <dbReference type="Pfam" id="PF00266"/>
    </source>
</evidence>
<dbReference type="GO" id="GO:0019265">
    <property type="term" value="P:glycine biosynthetic process, by transamination of glyoxylate"/>
    <property type="evidence" value="ECO:0007669"/>
    <property type="project" value="TreeGrafter"/>
</dbReference>
<comment type="caution">
    <text evidence="11">The sequence shown here is derived from an EMBL/GenBank/DDBJ whole genome shotgun (WGS) entry which is preliminary data.</text>
</comment>
<feature type="domain" description="Aminotransferase class V" evidence="10">
    <location>
        <begin position="34"/>
        <end position="335"/>
    </location>
</feature>
<dbReference type="STRING" id="1642818.AWE51_18075"/>
<keyword evidence="5 7" id="KW-0663">Pyridoxal phosphate</keyword>
<dbReference type="RefSeq" id="WP_066319543.1">
    <property type="nucleotide sequence ID" value="NZ_LQRT01000058.1"/>
</dbReference>
<dbReference type="GO" id="GO:0008453">
    <property type="term" value="F:alanine-glyoxylate transaminase activity"/>
    <property type="evidence" value="ECO:0007669"/>
    <property type="project" value="TreeGrafter"/>
</dbReference>
<dbReference type="Gene3D" id="3.40.640.10">
    <property type="entry name" value="Type I PLP-dependent aspartate aminotransferase-like (Major domain)"/>
    <property type="match status" value="1"/>
</dbReference>
<gene>
    <name evidence="11" type="ORF">AWE51_18075</name>
</gene>